<comment type="caution">
    <text evidence="3">The sequence shown here is derived from an EMBL/GenBank/DDBJ whole genome shotgun (WGS) entry which is preliminary data.</text>
</comment>
<dbReference type="Pfam" id="PF03629">
    <property type="entry name" value="SASA"/>
    <property type="match status" value="1"/>
</dbReference>
<name>A0A844G1X7_9BACT</name>
<dbReference type="EMBL" id="VUNS01000012">
    <property type="protein sequence ID" value="MST97710.1"/>
    <property type="molecule type" value="Genomic_DNA"/>
</dbReference>
<dbReference type="PANTHER" id="PTHR22901">
    <property type="entry name" value="SIALATE O-ACETYLESTERASE"/>
    <property type="match status" value="1"/>
</dbReference>
<dbReference type="InterPro" id="IPR005181">
    <property type="entry name" value="SASA"/>
</dbReference>
<keyword evidence="1" id="KW-0378">Hydrolase</keyword>
<dbReference type="PANTHER" id="PTHR22901:SF0">
    <property type="entry name" value="SIALATE O-ACETYLESTERASE"/>
    <property type="match status" value="1"/>
</dbReference>
<dbReference type="InterPro" id="IPR036514">
    <property type="entry name" value="SGNH_hydro_sf"/>
</dbReference>
<organism evidence="3 4">
    <name type="scientific">Victivallis lenta</name>
    <dbReference type="NCBI Taxonomy" id="2606640"/>
    <lineage>
        <taxon>Bacteria</taxon>
        <taxon>Pseudomonadati</taxon>
        <taxon>Lentisphaerota</taxon>
        <taxon>Lentisphaeria</taxon>
        <taxon>Victivallales</taxon>
        <taxon>Victivallaceae</taxon>
        <taxon>Victivallis</taxon>
    </lineage>
</organism>
<dbReference type="GO" id="GO:0001681">
    <property type="term" value="F:sialate O-acetylesterase activity"/>
    <property type="evidence" value="ECO:0007669"/>
    <property type="project" value="InterPro"/>
</dbReference>
<accession>A0A844G1X7</accession>
<dbReference type="AlphaFoldDB" id="A0A844G1X7"/>
<evidence type="ECO:0000313" key="4">
    <source>
        <dbReference type="Proteomes" id="UP000435649"/>
    </source>
</evidence>
<dbReference type="GO" id="GO:0005975">
    <property type="term" value="P:carbohydrate metabolic process"/>
    <property type="evidence" value="ECO:0007669"/>
    <property type="project" value="TreeGrafter"/>
</dbReference>
<dbReference type="Gene3D" id="3.40.50.1110">
    <property type="entry name" value="SGNH hydrolase"/>
    <property type="match status" value="1"/>
</dbReference>
<evidence type="ECO:0000259" key="2">
    <source>
        <dbReference type="Pfam" id="PF03629"/>
    </source>
</evidence>
<dbReference type="Proteomes" id="UP000435649">
    <property type="component" value="Unassembled WGS sequence"/>
</dbReference>
<dbReference type="InterPro" id="IPR039329">
    <property type="entry name" value="SIAE"/>
</dbReference>
<dbReference type="SUPFAM" id="SSF52266">
    <property type="entry name" value="SGNH hydrolase"/>
    <property type="match status" value="1"/>
</dbReference>
<gene>
    <name evidence="3" type="ORF">FYJ85_11740</name>
</gene>
<keyword evidence="4" id="KW-1185">Reference proteome</keyword>
<protein>
    <submittedName>
        <fullName evidence="3">Sialate O-acetylesterase</fullName>
    </submittedName>
</protein>
<proteinExistence type="predicted"/>
<evidence type="ECO:0000313" key="3">
    <source>
        <dbReference type="EMBL" id="MST97710.1"/>
    </source>
</evidence>
<evidence type="ECO:0000256" key="1">
    <source>
        <dbReference type="ARBA" id="ARBA00022801"/>
    </source>
</evidence>
<dbReference type="RefSeq" id="WP_154418754.1">
    <property type="nucleotide sequence ID" value="NZ_VUNS01000012.1"/>
</dbReference>
<sequence>MRHVKIHFCLVTILLLFGAIDVSAELFAGSIFNDHMVLQHGKAIEVWGIADPGETVRVQFAGQEQTAVTDGNGYWAATLAPLEINRTGEDLTIVGTKKTIVRHDVVVGDVWLCSGQSNMEMSFAWGLMDGNRFQQEANHPLIRHLKLTKRKLNTPDRSLYIDREWQACTPASVQELSGVGYFFALELSKHLDIPIGLIDASWSGCRIEPFFAPGAVDAEPGLEYIKQEIAQCDTRTPEGKRRAADVMEQIKKWYDLAQQSTPADPHPGVPPHFPTLLDVSFRQPLTQYNAMIAPMTNFPIKGVIWYQGCSNNGDSDYVEKMRALINGWRRAWNDDLPFYYVQLASLGGPPPDPAGGEGFADMRRQQRQALSIPNTAMVVTIDIGQWNDIHPKNKYDVGKRLALAALNRTYGIPMADSGPNYRSMRIEGNRIRIFFDHTDGGLKVGTKDGINPVVFSSETKLNNFAIGDDQGNWAWAEAWIEGDSVVVSSSAIAAPTKVRFAHCACPPNFNFYNGAGLPAVPFCTDLP</sequence>
<feature type="domain" description="Sialate O-acetylesterase" evidence="2">
    <location>
        <begin position="286"/>
        <end position="406"/>
    </location>
</feature>
<reference evidence="3 4" key="1">
    <citation type="submission" date="2019-08" db="EMBL/GenBank/DDBJ databases">
        <title>In-depth cultivation of the pig gut microbiome towards novel bacterial diversity and tailored functional studies.</title>
        <authorList>
            <person name="Wylensek D."/>
            <person name="Hitch T.C.A."/>
            <person name="Clavel T."/>
        </authorList>
    </citation>
    <scope>NUCLEOTIDE SEQUENCE [LARGE SCALE GENOMIC DNA]</scope>
    <source>
        <strain evidence="3 4">BBE-744-WT-12</strain>
    </source>
</reference>